<dbReference type="HOGENOM" id="CLU_044118_0_0_7"/>
<keyword evidence="3" id="KW-1185">Reference proteome</keyword>
<feature type="binding site" evidence="1">
    <location>
        <position position="64"/>
    </location>
    <ligand>
        <name>Mg(2+)</name>
        <dbReference type="ChEBI" id="CHEBI:18420"/>
        <label>1</label>
        <note>catalytic</note>
    </ligand>
</feature>
<evidence type="ECO:0000313" key="3">
    <source>
        <dbReference type="Proteomes" id="UP000019140"/>
    </source>
</evidence>
<evidence type="ECO:0000313" key="2">
    <source>
        <dbReference type="EMBL" id="ETX07715.1"/>
    </source>
</evidence>
<dbReference type="GO" id="GO:0046872">
    <property type="term" value="F:metal ion binding"/>
    <property type="evidence" value="ECO:0007669"/>
    <property type="project" value="UniProtKB-KW"/>
</dbReference>
<dbReference type="GO" id="GO:0008934">
    <property type="term" value="F:inositol monophosphate 1-phosphatase activity"/>
    <property type="evidence" value="ECO:0007669"/>
    <property type="project" value="TreeGrafter"/>
</dbReference>
<dbReference type="Gene3D" id="3.30.540.10">
    <property type="entry name" value="Fructose-1,6-Bisphosphatase, subunit A, domain 1"/>
    <property type="match status" value="1"/>
</dbReference>
<dbReference type="PRINTS" id="PR00377">
    <property type="entry name" value="IMPHPHTASES"/>
</dbReference>
<accession>W4MBZ2</accession>
<dbReference type="Proteomes" id="UP000019140">
    <property type="component" value="Unassembled WGS sequence"/>
</dbReference>
<keyword evidence="1" id="KW-0460">Magnesium</keyword>
<dbReference type="EMBL" id="AZHX01000393">
    <property type="protein sequence ID" value="ETX07715.1"/>
    <property type="molecule type" value="Genomic_DNA"/>
</dbReference>
<dbReference type="GO" id="GO:0007165">
    <property type="term" value="P:signal transduction"/>
    <property type="evidence" value="ECO:0007669"/>
    <property type="project" value="TreeGrafter"/>
</dbReference>
<dbReference type="GO" id="GO:0006020">
    <property type="term" value="P:inositol metabolic process"/>
    <property type="evidence" value="ECO:0007669"/>
    <property type="project" value="TreeGrafter"/>
</dbReference>
<evidence type="ECO:0000256" key="1">
    <source>
        <dbReference type="PIRSR" id="PIRSR600760-2"/>
    </source>
</evidence>
<name>W4MBZ2_9BACT</name>
<gene>
    <name evidence="2" type="ORF">ETSY2_09725</name>
</gene>
<dbReference type="InterPro" id="IPR000760">
    <property type="entry name" value="Inositol_monophosphatase-like"/>
</dbReference>
<comment type="caution">
    <text evidence="2">The sequence shown here is derived from an EMBL/GenBank/DDBJ whole genome shotgun (WGS) entry which is preliminary data.</text>
</comment>
<dbReference type="PANTHER" id="PTHR20854:SF4">
    <property type="entry name" value="INOSITOL-1-MONOPHOSPHATASE-RELATED"/>
    <property type="match status" value="1"/>
</dbReference>
<feature type="binding site" evidence="1">
    <location>
        <position position="81"/>
    </location>
    <ligand>
        <name>Mg(2+)</name>
        <dbReference type="ChEBI" id="CHEBI:18420"/>
        <label>1</label>
        <note>catalytic</note>
    </ligand>
</feature>
<dbReference type="CDD" id="cd01637">
    <property type="entry name" value="IMPase_like"/>
    <property type="match status" value="1"/>
</dbReference>
<proteinExistence type="predicted"/>
<dbReference type="SUPFAM" id="SSF56655">
    <property type="entry name" value="Carbohydrate phosphatase"/>
    <property type="match status" value="1"/>
</dbReference>
<keyword evidence="1" id="KW-0479">Metal-binding</keyword>
<protein>
    <submittedName>
        <fullName evidence="2">Phosphatase</fullName>
    </submittedName>
</protein>
<dbReference type="Gene3D" id="3.40.190.80">
    <property type="match status" value="1"/>
</dbReference>
<reference evidence="2 3" key="1">
    <citation type="journal article" date="2014" name="Nature">
        <title>An environmental bacterial taxon with a large and distinct metabolic repertoire.</title>
        <authorList>
            <person name="Wilson M.C."/>
            <person name="Mori T."/>
            <person name="Ruckert C."/>
            <person name="Uria A.R."/>
            <person name="Helf M.J."/>
            <person name="Takada K."/>
            <person name="Gernert C."/>
            <person name="Steffens U.A."/>
            <person name="Heycke N."/>
            <person name="Schmitt S."/>
            <person name="Rinke C."/>
            <person name="Helfrich E.J."/>
            <person name="Brachmann A.O."/>
            <person name="Gurgui C."/>
            <person name="Wakimoto T."/>
            <person name="Kracht M."/>
            <person name="Crusemann M."/>
            <person name="Hentschel U."/>
            <person name="Abe I."/>
            <person name="Matsunaga S."/>
            <person name="Kalinowski J."/>
            <person name="Takeyama H."/>
            <person name="Piel J."/>
        </authorList>
    </citation>
    <scope>NUCLEOTIDE SEQUENCE [LARGE SCALE GENOMIC DNA]</scope>
    <source>
        <strain evidence="3">TSY2</strain>
    </source>
</reference>
<sequence length="262" mass="27769">MNDVDVAIAVAEKGAAVVRRYFGTALQRLDKGAGDFATNADIEAENAMLALLHRQRPEDAILGEESGRSGASNSLRTWLIDPLCGTLNYAARMRVAAVNVALRIGEKYVVAAVADPFNHEIFWTDGISAFVRADGQDTPLVPNGSSKLVDLNFDPPFPNAPAFKAATLAADSEFAVSFKPRVVSTSMALTWVATGQRAAYITDGDVRDSVHFAAGLSVCKAAGCLVTDLRGHVWGSGSTGLIAAANSETHAAILYLVKKYLV</sequence>
<organism evidence="2 3">
    <name type="scientific">Candidatus Entotheonella gemina</name>
    <dbReference type="NCBI Taxonomy" id="1429439"/>
    <lineage>
        <taxon>Bacteria</taxon>
        <taxon>Pseudomonadati</taxon>
        <taxon>Nitrospinota/Tectimicrobiota group</taxon>
        <taxon>Candidatus Tectimicrobiota</taxon>
        <taxon>Candidatus Entotheonellia</taxon>
        <taxon>Candidatus Entotheonellales</taxon>
        <taxon>Candidatus Entotheonellaceae</taxon>
        <taxon>Candidatus Entotheonella</taxon>
    </lineage>
</organism>
<comment type="cofactor">
    <cofactor evidence="1">
        <name>Mg(2+)</name>
        <dbReference type="ChEBI" id="CHEBI:18420"/>
    </cofactor>
</comment>
<dbReference type="PANTHER" id="PTHR20854">
    <property type="entry name" value="INOSITOL MONOPHOSPHATASE"/>
    <property type="match status" value="1"/>
</dbReference>
<dbReference type="Pfam" id="PF00459">
    <property type="entry name" value="Inositol_P"/>
    <property type="match status" value="1"/>
</dbReference>
<feature type="binding site" evidence="1">
    <location>
        <position position="83"/>
    </location>
    <ligand>
        <name>Mg(2+)</name>
        <dbReference type="ChEBI" id="CHEBI:18420"/>
        <label>1</label>
        <note>catalytic</note>
    </ligand>
</feature>
<dbReference type="AlphaFoldDB" id="W4MBZ2"/>